<gene>
    <name evidence="2" type="ORF">EWM64_g1359</name>
</gene>
<evidence type="ECO:0000313" key="3">
    <source>
        <dbReference type="Proteomes" id="UP000298061"/>
    </source>
</evidence>
<dbReference type="OrthoDB" id="29879at2759"/>
<dbReference type="InterPro" id="IPR044089">
    <property type="entry name" value="Alr1-like"/>
</dbReference>
<comment type="caution">
    <text evidence="2">The sequence shown here is derived from an EMBL/GenBank/DDBJ whole genome shotgun (WGS) entry which is preliminary data.</text>
</comment>
<dbReference type="EMBL" id="SFCI01000090">
    <property type="protein sequence ID" value="TFY82653.1"/>
    <property type="molecule type" value="Genomic_DNA"/>
</dbReference>
<reference evidence="2 3" key="1">
    <citation type="submission" date="2019-02" db="EMBL/GenBank/DDBJ databases">
        <title>Genome sequencing of the rare red list fungi Hericium alpestre (H. flagellum).</title>
        <authorList>
            <person name="Buettner E."/>
            <person name="Kellner H."/>
        </authorList>
    </citation>
    <scope>NUCLEOTIDE SEQUENCE [LARGE SCALE GENOMIC DNA]</scope>
    <source>
        <strain evidence="2 3">DSM 108284</strain>
    </source>
</reference>
<evidence type="ECO:0008006" key="4">
    <source>
        <dbReference type="Google" id="ProtNLM"/>
    </source>
</evidence>
<dbReference type="SUPFAM" id="SSF143865">
    <property type="entry name" value="CorA soluble domain-like"/>
    <property type="match status" value="1"/>
</dbReference>
<dbReference type="Proteomes" id="UP000298061">
    <property type="component" value="Unassembled WGS sequence"/>
</dbReference>
<dbReference type="InterPro" id="IPR045861">
    <property type="entry name" value="CorA_cytoplasmic_dom"/>
</dbReference>
<dbReference type="Gene3D" id="1.20.58.340">
    <property type="entry name" value="Magnesium transport protein CorA, transmembrane region"/>
    <property type="match status" value="1"/>
</dbReference>
<dbReference type="GO" id="GO:0010961">
    <property type="term" value="P:intracellular magnesium ion homeostasis"/>
    <property type="evidence" value="ECO:0007669"/>
    <property type="project" value="TreeGrafter"/>
</dbReference>
<name>A0A4Z0A8L1_9AGAM</name>
<feature type="region of interest" description="Disordered" evidence="1">
    <location>
        <begin position="286"/>
        <end position="320"/>
    </location>
</feature>
<organism evidence="2 3">
    <name type="scientific">Hericium alpestre</name>
    <dbReference type="NCBI Taxonomy" id="135208"/>
    <lineage>
        <taxon>Eukaryota</taxon>
        <taxon>Fungi</taxon>
        <taxon>Dikarya</taxon>
        <taxon>Basidiomycota</taxon>
        <taxon>Agaricomycotina</taxon>
        <taxon>Agaricomycetes</taxon>
        <taxon>Russulales</taxon>
        <taxon>Hericiaceae</taxon>
        <taxon>Hericium</taxon>
    </lineage>
</organism>
<protein>
    <recommendedName>
        <fullName evidence="4">Magnesium transporter</fullName>
    </recommendedName>
</protein>
<dbReference type="GO" id="GO:0015095">
    <property type="term" value="F:magnesium ion transmembrane transporter activity"/>
    <property type="evidence" value="ECO:0007669"/>
    <property type="project" value="InterPro"/>
</dbReference>
<dbReference type="AlphaFoldDB" id="A0A4Z0A8L1"/>
<evidence type="ECO:0000313" key="2">
    <source>
        <dbReference type="EMBL" id="TFY82653.1"/>
    </source>
</evidence>
<sequence length="512" mass="57185">MGTSKLVYFVLELRYLLDFIPAQSELEVAARIKAREERHYISQDTEDDRSPGDLAQSGGFLEEIITKSASRKPACTTSSTQGRGRGADGSLPPLPHQDYMLPDDGKSIPPKTKKSPVDDGPGPHQAWWLDVASPTWEDMRAIGKLLQLHPLTLEDILQQEPREKLELFPKLGYHFIVFRAIESVRTRKPFSFINKGGEASLGEEDIVGEVYVYLIVFKEGICTFHYSDISEHIERVRNKVLLTENTITKSSGKFNHVDMISQELEKEIVAIEDLVFSYGEAESMLSPMTAGPPKSSGLSRKKRDKEKASPTHFSPMDEKSISKDAVSIRTARTRFSVPPLTYSMALRRLRKNIQSALTLFPHRHGAGESASSSGNVSALKRMAKTRRLVTSLGRVLAMKSEVVARLRKRLLMSGEYGQLDRSSDDAEVAIYMGDVQDHILTLQQALSHYERTLSQSHPTHLLNLRVTVLRGRSSSDKAILILTTVTIGVLPQQTVIGEIFDYICASIIHRSS</sequence>
<dbReference type="GO" id="GO:0016020">
    <property type="term" value="C:membrane"/>
    <property type="evidence" value="ECO:0007669"/>
    <property type="project" value="TreeGrafter"/>
</dbReference>
<keyword evidence="3" id="KW-1185">Reference proteome</keyword>
<accession>A0A4Z0A8L1</accession>
<proteinExistence type="predicted"/>
<dbReference type="CDD" id="cd12829">
    <property type="entry name" value="Alr1p-like"/>
    <property type="match status" value="1"/>
</dbReference>
<dbReference type="Gene3D" id="3.30.460.20">
    <property type="entry name" value="CorA soluble domain-like"/>
    <property type="match status" value="1"/>
</dbReference>
<dbReference type="PANTHER" id="PTHR21535:SF90">
    <property type="entry name" value="CORA METAL ION TRANSPORTER"/>
    <property type="match status" value="1"/>
</dbReference>
<dbReference type="STRING" id="135208.A0A4Z0A8L1"/>
<feature type="region of interest" description="Disordered" evidence="1">
    <location>
        <begin position="69"/>
        <end position="122"/>
    </location>
</feature>
<dbReference type="PANTHER" id="PTHR21535">
    <property type="entry name" value="MAGNESIUM AND COBALT TRANSPORT PROTEIN/MITOCHONDRIAL IMPORT INNER MEMBRANE TRANSLOCASE SUBUNIT TIM8"/>
    <property type="match status" value="1"/>
</dbReference>
<feature type="compositionally biased region" description="Basic and acidic residues" evidence="1">
    <location>
        <begin position="305"/>
        <end position="320"/>
    </location>
</feature>
<evidence type="ECO:0000256" key="1">
    <source>
        <dbReference type="SAM" id="MobiDB-lite"/>
    </source>
</evidence>